<sequence>MTRILVITLLLLSSHASAFSVEWIPLGAAERNGNPLNIDGNPVIEYRNAGKGGIDWTVTGDGPTGGRGIRELWLFDDSAAGIPGTSQATTSFSVVSNSVGFVMAGDHNDGFAQFFVDGIDVGTYDMYRGGNRILVVTELDAAVHSLKIVQLGLHNPASTKGDVAIFGGAAFNMPISPVPEPRVYAMLLSGLIFLGFIARRRKQAIALHAL</sequence>
<evidence type="ECO:0000313" key="3">
    <source>
        <dbReference type="EMBL" id="SEO66271.1"/>
    </source>
</evidence>
<gene>
    <name evidence="3" type="ORF">SAMN05216333_11461</name>
</gene>
<keyword evidence="1" id="KW-0812">Transmembrane</keyword>
<evidence type="ECO:0000256" key="1">
    <source>
        <dbReference type="SAM" id="Phobius"/>
    </source>
</evidence>
<feature type="chain" id="PRO_5011548404" evidence="2">
    <location>
        <begin position="19"/>
        <end position="210"/>
    </location>
</feature>
<proteinExistence type="predicted"/>
<keyword evidence="1" id="KW-1133">Transmembrane helix</keyword>
<evidence type="ECO:0000313" key="4">
    <source>
        <dbReference type="Proteomes" id="UP000198814"/>
    </source>
</evidence>
<feature type="transmembrane region" description="Helical" evidence="1">
    <location>
        <begin position="181"/>
        <end position="198"/>
    </location>
</feature>
<reference evidence="4" key="1">
    <citation type="submission" date="2016-10" db="EMBL/GenBank/DDBJ databases">
        <authorList>
            <person name="Varghese N."/>
            <person name="Submissions S."/>
        </authorList>
    </citation>
    <scope>NUCLEOTIDE SEQUENCE [LARGE SCALE GENOMIC DNA]</scope>
    <source>
        <strain evidence="4">Nm76</strain>
    </source>
</reference>
<dbReference type="RefSeq" id="WP_090319357.1">
    <property type="nucleotide sequence ID" value="NZ_FNOE01000013.1"/>
</dbReference>
<accession>A0A1H8RIH7</accession>
<dbReference type="InterPro" id="IPR013424">
    <property type="entry name" value="Ice-binding_C"/>
</dbReference>
<dbReference type="AlphaFoldDB" id="A0A1H8RIH7"/>
<dbReference type="EMBL" id="FODO01000014">
    <property type="protein sequence ID" value="SEO66271.1"/>
    <property type="molecule type" value="Genomic_DNA"/>
</dbReference>
<protein>
    <submittedName>
        <fullName evidence="3">PEP-CTERM protein-sorting domain-containing protein</fullName>
    </submittedName>
</protein>
<keyword evidence="1" id="KW-0472">Membrane</keyword>
<organism evidence="3 4">
    <name type="scientific">Nitrosomonas oligotropha</name>
    <dbReference type="NCBI Taxonomy" id="42354"/>
    <lineage>
        <taxon>Bacteria</taxon>
        <taxon>Pseudomonadati</taxon>
        <taxon>Pseudomonadota</taxon>
        <taxon>Betaproteobacteria</taxon>
        <taxon>Nitrosomonadales</taxon>
        <taxon>Nitrosomonadaceae</taxon>
        <taxon>Nitrosomonas</taxon>
    </lineage>
</organism>
<dbReference type="Gene3D" id="2.60.120.260">
    <property type="entry name" value="Galactose-binding domain-like"/>
    <property type="match status" value="1"/>
</dbReference>
<evidence type="ECO:0000256" key="2">
    <source>
        <dbReference type="SAM" id="SignalP"/>
    </source>
</evidence>
<dbReference type="NCBIfam" id="TIGR02595">
    <property type="entry name" value="PEP_CTERM"/>
    <property type="match status" value="1"/>
</dbReference>
<dbReference type="Proteomes" id="UP000198814">
    <property type="component" value="Unassembled WGS sequence"/>
</dbReference>
<dbReference type="OrthoDB" id="8546032at2"/>
<feature type="signal peptide" evidence="2">
    <location>
        <begin position="1"/>
        <end position="18"/>
    </location>
</feature>
<keyword evidence="4" id="KW-1185">Reference proteome</keyword>
<keyword evidence="2" id="KW-0732">Signal</keyword>
<name>A0A1H8RIH7_9PROT</name>